<dbReference type="Proteomes" id="UP000006263">
    <property type="component" value="Unassembled WGS sequence"/>
</dbReference>
<dbReference type="PANTHER" id="PTHR47505">
    <property type="entry name" value="DNA UTILIZATION PROTEIN YHGH"/>
    <property type="match status" value="1"/>
</dbReference>
<accession>K6Z912</accession>
<protein>
    <submittedName>
        <fullName evidence="2">Protein gntX</fullName>
    </submittedName>
</protein>
<dbReference type="InterPro" id="IPR051910">
    <property type="entry name" value="ComF/GntX_DNA_util-trans"/>
</dbReference>
<name>K6Z912_9ALTE</name>
<proteinExistence type="inferred from homology"/>
<dbReference type="SUPFAM" id="SSF53271">
    <property type="entry name" value="PRTase-like"/>
    <property type="match status" value="1"/>
</dbReference>
<comment type="caution">
    <text evidence="2">The sequence shown here is derived from an EMBL/GenBank/DDBJ whole genome shotgun (WGS) entry which is preliminary data.</text>
</comment>
<gene>
    <name evidence="2" type="primary">gntX</name>
    <name evidence="2" type="ORF">GMES_4576</name>
</gene>
<reference evidence="2 3" key="1">
    <citation type="journal article" date="2017" name="Antonie Van Leeuwenhoek">
        <title>Rhizobium rhizosphaerae sp. nov., a novel species isolated from rice rhizosphere.</title>
        <authorList>
            <person name="Zhao J.J."/>
            <person name="Zhang J."/>
            <person name="Zhang R.J."/>
            <person name="Zhang C.W."/>
            <person name="Yin H.Q."/>
            <person name="Zhang X.X."/>
        </authorList>
    </citation>
    <scope>NUCLEOTIDE SEQUENCE [LARGE SCALE GENOMIC DNA]</scope>
    <source>
        <strain evidence="2 3">KMM 241</strain>
    </source>
</reference>
<dbReference type="CDD" id="cd06223">
    <property type="entry name" value="PRTases_typeI"/>
    <property type="match status" value="1"/>
</dbReference>
<evidence type="ECO:0000313" key="3">
    <source>
        <dbReference type="Proteomes" id="UP000006263"/>
    </source>
</evidence>
<dbReference type="PANTHER" id="PTHR47505:SF1">
    <property type="entry name" value="DNA UTILIZATION PROTEIN YHGH"/>
    <property type="match status" value="1"/>
</dbReference>
<evidence type="ECO:0000256" key="1">
    <source>
        <dbReference type="ARBA" id="ARBA00008007"/>
    </source>
</evidence>
<dbReference type="InterPro" id="IPR000836">
    <property type="entry name" value="PRTase_dom"/>
</dbReference>
<dbReference type="AlphaFoldDB" id="K6Z912"/>
<sequence length="240" mass="27127">MDGIEVFALNRLGLTKVTSMQAVKIAQQCLLCRQDSDALICDHCTDDLALFECKKYDYNLLNWPKAKRGLKHLTANNVLALADYQWPLSRLLTGLKFSNKILHANALAKLFVAHALRSRCTLPQALIPVPLHPRRYQERKYNQSIELGKLISALTGIPLVTDVITRHKATQTQTSLSSAQRKANMKNAFTLRRPLIYQHIAILDDVITTGATVEAMHQLLKKHHPSLQVDVWCMCLTLEH</sequence>
<evidence type="ECO:0000313" key="2">
    <source>
        <dbReference type="EMBL" id="GAC26842.1"/>
    </source>
</evidence>
<dbReference type="InterPro" id="IPR029057">
    <property type="entry name" value="PRTase-like"/>
</dbReference>
<organism evidence="2 3">
    <name type="scientific">Paraglaciecola mesophila KMM 241</name>
    <dbReference type="NCBI Taxonomy" id="1128912"/>
    <lineage>
        <taxon>Bacteria</taxon>
        <taxon>Pseudomonadati</taxon>
        <taxon>Pseudomonadota</taxon>
        <taxon>Gammaproteobacteria</taxon>
        <taxon>Alteromonadales</taxon>
        <taxon>Alteromonadaceae</taxon>
        <taxon>Paraglaciecola</taxon>
    </lineage>
</organism>
<dbReference type="Gene3D" id="3.40.50.2020">
    <property type="match status" value="1"/>
</dbReference>
<dbReference type="eggNOG" id="COG1040">
    <property type="taxonomic scope" value="Bacteria"/>
</dbReference>
<comment type="similarity">
    <text evidence="1">Belongs to the ComF/GntX family.</text>
</comment>
<dbReference type="EMBL" id="BAEP01000089">
    <property type="protein sequence ID" value="GAC26842.1"/>
    <property type="molecule type" value="Genomic_DNA"/>
</dbReference>